<feature type="region of interest" description="Disordered" evidence="5">
    <location>
        <begin position="89"/>
        <end position="128"/>
    </location>
</feature>
<dbReference type="InterPro" id="IPR006935">
    <property type="entry name" value="Helicase/UvrB_N"/>
</dbReference>
<evidence type="ECO:0000256" key="3">
    <source>
        <dbReference type="ARBA" id="ARBA00023125"/>
    </source>
</evidence>
<feature type="compositionally biased region" description="Basic and acidic residues" evidence="5">
    <location>
        <begin position="677"/>
        <end position="692"/>
    </location>
</feature>
<feature type="domain" description="Helicase C-terminal" evidence="7">
    <location>
        <begin position="447"/>
        <end position="596"/>
    </location>
</feature>
<dbReference type="InterPro" id="IPR014001">
    <property type="entry name" value="Helicase_ATP-bd"/>
</dbReference>
<dbReference type="InterPro" id="IPR027417">
    <property type="entry name" value="P-loop_NTPase"/>
</dbReference>
<evidence type="ECO:0000259" key="7">
    <source>
        <dbReference type="PROSITE" id="PS51194"/>
    </source>
</evidence>
<dbReference type="GO" id="GO:0003677">
    <property type="term" value="F:DNA binding"/>
    <property type="evidence" value="ECO:0007669"/>
    <property type="project" value="UniProtKB-KW"/>
</dbReference>
<dbReference type="SUPFAM" id="SSF88946">
    <property type="entry name" value="Sigma2 domain of RNA polymerase sigma factors"/>
    <property type="match status" value="1"/>
</dbReference>
<dbReference type="Proteomes" id="UP000285875">
    <property type="component" value="Chromosome"/>
</dbReference>
<dbReference type="GO" id="GO:0006352">
    <property type="term" value="P:DNA-templated transcription initiation"/>
    <property type="evidence" value="ECO:0007669"/>
    <property type="project" value="InterPro"/>
</dbReference>
<dbReference type="InterPro" id="IPR036388">
    <property type="entry name" value="WH-like_DNA-bd_sf"/>
</dbReference>
<dbReference type="Pfam" id="PF04851">
    <property type="entry name" value="ResIII"/>
    <property type="match status" value="1"/>
</dbReference>
<dbReference type="CDD" id="cd17926">
    <property type="entry name" value="DEXHc_RE"/>
    <property type="match status" value="1"/>
</dbReference>
<evidence type="ECO:0000256" key="2">
    <source>
        <dbReference type="ARBA" id="ARBA00023082"/>
    </source>
</evidence>
<feature type="compositionally biased region" description="Polar residues" evidence="5">
    <location>
        <begin position="652"/>
        <end position="671"/>
    </location>
</feature>
<evidence type="ECO:0000313" key="9">
    <source>
        <dbReference type="Proteomes" id="UP000285875"/>
    </source>
</evidence>
<dbReference type="GO" id="GO:0016787">
    <property type="term" value="F:hydrolase activity"/>
    <property type="evidence" value="ECO:0007669"/>
    <property type="project" value="InterPro"/>
</dbReference>
<dbReference type="KEGG" id="aji:C0Z10_01525"/>
<dbReference type="InterPro" id="IPR050239">
    <property type="entry name" value="Sigma-70_RNA_pol_init_factors"/>
</dbReference>
<evidence type="ECO:0008006" key="10">
    <source>
        <dbReference type="Google" id="ProtNLM"/>
    </source>
</evidence>
<dbReference type="AlphaFoldDB" id="A0A3Q9UJL6"/>
<dbReference type="Pfam" id="PF04542">
    <property type="entry name" value="Sigma70_r2"/>
    <property type="match status" value="1"/>
</dbReference>
<keyword evidence="1" id="KW-0805">Transcription regulation</keyword>
<dbReference type="GO" id="GO:0005524">
    <property type="term" value="F:ATP binding"/>
    <property type="evidence" value="ECO:0007669"/>
    <property type="project" value="InterPro"/>
</dbReference>
<dbReference type="PANTHER" id="PTHR30603:SF59">
    <property type="entry name" value="RNA POLYMERASE PRINCIPAL SIGMA FACTOR HRDA"/>
    <property type="match status" value="1"/>
</dbReference>
<proteinExistence type="predicted"/>
<dbReference type="InterPro" id="IPR013324">
    <property type="entry name" value="RNA_pol_sigma_r3/r4-like"/>
</dbReference>
<sequence>MKRHGLRDRALGSSPLSSAARTGTRPAPQLQARTSGPLWERVCPERETTGDEPAELVVSEESTPAGVDVSTSATEVAPAPAEVLVDSADAETESVESAPHAVESVGGAPVATRPLPTRPAPSSPALSSPVASAVAERAPLTIGPAASALVGSGPARRAPSHGEPVLDLPGDVTDDPWTLRPGTTLRRWQRDALEAWRTAQHIGIVQAVTGTGKTLVGVVAIATALKAGMRCVVLVPTDQLVKQWTRVLHRFLPEAMVVQKAQEAPIWDVRVSTVQTAMNRNFQSRRESAMLVADECHRYGAPGYARALQRGYVWRLGLSATAEREDDGDQILRSYFRGICFDVDYRRAVDDHLIAPYDIALVGVPLGAGERAEYEELTEDMSRRAMRLRDLAGVPAEPFSAFMSTVSDLANDWSSSWRGLARIYLAKFARRRDLLAVTQMKQQALGILTPVVDRSHGSLIFTQTKESAHQAATLLADAGVWAGEVHSGQGAEAREEKMFEFAAGGTKALAAPRVLDEGVDVPDADFGVVLASNRSRRQMIQRMGRVLRLKEDDRPARFVIMYAIDTVEDPHHLGKMPDFFHGCLPYARKWEEFDLSLPGESVRLLEFLGVDDAKPVWEADRETLIGPSHQPPEDDEPGAGQGVGPQDGPGQEPTTEESTTQAPTAQVTSTLPGADGRVAEDSPRPVGEHDELTVTVEAAGRNRDRAGSPGRTGAEGDDGEELLGDVIVTDDIVHDYLLSIKRYPLLEGREEEVLLARRIECGIYAAHLLETGSWCAAASREELQLLADQGDAAFRRFVVSNLRLVVSVVKRFTDSRLELIERIQEGNAGLIRAVEKFDHTHGCKFSTYATWWIKQAATRAESDQGSTIRMPVHFVETVNKVRRWLGARDLSLSEGATAFPDGIPELEVSKEELIRISGLGRPLVSIDGLRDLVDDSIPMHPLNGSEPVVPGAGGDPNLEFAYKALAEFEDEDPRACRVLLMRWGLETREAETLDTIGYAIKLTRERIRQIEKAAVLRLREILLERAKGQELAENRPRFYIDPFAVPRVRKRKVTPARSRRLCHR</sequence>
<evidence type="ECO:0000256" key="1">
    <source>
        <dbReference type="ARBA" id="ARBA00023015"/>
    </source>
</evidence>
<dbReference type="InterPro" id="IPR007630">
    <property type="entry name" value="RNA_pol_sigma70_r4"/>
</dbReference>
<dbReference type="PROSITE" id="PS51194">
    <property type="entry name" value="HELICASE_CTER"/>
    <property type="match status" value="1"/>
</dbReference>
<dbReference type="Pfam" id="PF00271">
    <property type="entry name" value="Helicase_C"/>
    <property type="match status" value="1"/>
</dbReference>
<dbReference type="SUPFAM" id="SSF88659">
    <property type="entry name" value="Sigma3 and sigma4 domains of RNA polymerase sigma factors"/>
    <property type="match status" value="1"/>
</dbReference>
<keyword evidence="3" id="KW-0238">DNA-binding</keyword>
<evidence type="ECO:0000256" key="4">
    <source>
        <dbReference type="ARBA" id="ARBA00023163"/>
    </source>
</evidence>
<dbReference type="Pfam" id="PF04545">
    <property type="entry name" value="Sigma70_r4"/>
    <property type="match status" value="1"/>
</dbReference>
<feature type="region of interest" description="Disordered" evidence="5">
    <location>
        <begin position="1"/>
        <end position="77"/>
    </location>
</feature>
<feature type="region of interest" description="Disordered" evidence="5">
    <location>
        <begin position="151"/>
        <end position="177"/>
    </location>
</feature>
<dbReference type="InterPro" id="IPR014284">
    <property type="entry name" value="RNA_pol_sigma-70_dom"/>
</dbReference>
<dbReference type="RefSeq" id="WP_097798242.1">
    <property type="nucleotide sequence ID" value="NZ_CP025570.1"/>
</dbReference>
<keyword evidence="4" id="KW-0804">Transcription</keyword>
<organism evidence="8 9">
    <name type="scientific">Acidipropionibacterium jensenii</name>
    <dbReference type="NCBI Taxonomy" id="1749"/>
    <lineage>
        <taxon>Bacteria</taxon>
        <taxon>Bacillati</taxon>
        <taxon>Actinomycetota</taxon>
        <taxon>Actinomycetes</taxon>
        <taxon>Propionibacteriales</taxon>
        <taxon>Propionibacteriaceae</taxon>
        <taxon>Acidipropionibacterium</taxon>
    </lineage>
</organism>
<protein>
    <recommendedName>
        <fullName evidence="10">Sigma-70 family RNA polymerase sigma factor</fullName>
    </recommendedName>
</protein>
<dbReference type="NCBIfam" id="TIGR02937">
    <property type="entry name" value="sigma70-ECF"/>
    <property type="match status" value="1"/>
</dbReference>
<gene>
    <name evidence="8" type="ORF">C0Z10_01525</name>
</gene>
<keyword evidence="2" id="KW-0731">Sigma factor</keyword>
<dbReference type="Gene3D" id="3.40.50.300">
    <property type="entry name" value="P-loop containing nucleotide triphosphate hydrolases"/>
    <property type="match status" value="2"/>
</dbReference>
<dbReference type="Gene3D" id="1.10.10.10">
    <property type="entry name" value="Winged helix-like DNA-binding domain superfamily/Winged helix DNA-binding domain"/>
    <property type="match status" value="1"/>
</dbReference>
<dbReference type="SUPFAM" id="SSF52540">
    <property type="entry name" value="P-loop containing nucleoside triphosphate hydrolases"/>
    <property type="match status" value="1"/>
</dbReference>
<feature type="region of interest" description="Disordered" evidence="5">
    <location>
        <begin position="624"/>
        <end position="719"/>
    </location>
</feature>
<dbReference type="EMBL" id="CP025570">
    <property type="protein sequence ID" value="AZZ38644.1"/>
    <property type="molecule type" value="Genomic_DNA"/>
</dbReference>
<dbReference type="PANTHER" id="PTHR30603">
    <property type="entry name" value="RNA POLYMERASE SIGMA FACTOR RPO"/>
    <property type="match status" value="1"/>
</dbReference>
<dbReference type="Gene3D" id="1.10.601.10">
    <property type="entry name" value="RNA Polymerase Primary Sigma Factor"/>
    <property type="match status" value="1"/>
</dbReference>
<reference evidence="9" key="1">
    <citation type="submission" date="2017-12" db="EMBL/GenBank/DDBJ databases">
        <title>Whole genome sequencing of Acidipropionibacterium jensenii strains JS279 and JS280.</title>
        <authorList>
            <person name="Deptula P."/>
            <person name="Laine P."/>
            <person name="Smolander O.-P."/>
            <person name="Paulin L."/>
            <person name="Auvinen P."/>
            <person name="Varmanen P."/>
        </authorList>
    </citation>
    <scope>NUCLEOTIDE SEQUENCE [LARGE SCALE GENOMIC DNA]</scope>
    <source>
        <strain evidence="9">JS280</strain>
    </source>
</reference>
<dbReference type="InterPro" id="IPR013325">
    <property type="entry name" value="RNA_pol_sigma_r2"/>
</dbReference>
<dbReference type="GO" id="GO:0016987">
    <property type="term" value="F:sigma factor activity"/>
    <property type="evidence" value="ECO:0007669"/>
    <property type="project" value="UniProtKB-KW"/>
</dbReference>
<accession>A0A3Q9UJL6</accession>
<dbReference type="PRINTS" id="PR00046">
    <property type="entry name" value="SIGMA70FCT"/>
</dbReference>
<name>A0A3Q9UJL6_9ACTN</name>
<dbReference type="PROSITE" id="PS51192">
    <property type="entry name" value="HELICASE_ATP_BIND_1"/>
    <property type="match status" value="1"/>
</dbReference>
<dbReference type="InterPro" id="IPR001650">
    <property type="entry name" value="Helicase_C-like"/>
</dbReference>
<dbReference type="InterPro" id="IPR007627">
    <property type="entry name" value="RNA_pol_sigma70_r2"/>
</dbReference>
<dbReference type="SMART" id="SM00490">
    <property type="entry name" value="HELICc"/>
    <property type="match status" value="1"/>
</dbReference>
<dbReference type="SMART" id="SM00487">
    <property type="entry name" value="DEXDc"/>
    <property type="match status" value="1"/>
</dbReference>
<evidence type="ECO:0000259" key="6">
    <source>
        <dbReference type="PROSITE" id="PS51192"/>
    </source>
</evidence>
<evidence type="ECO:0000256" key="5">
    <source>
        <dbReference type="SAM" id="MobiDB-lite"/>
    </source>
</evidence>
<feature type="domain" description="Helicase ATP-binding" evidence="6">
    <location>
        <begin position="201"/>
        <end position="340"/>
    </location>
</feature>
<evidence type="ECO:0000313" key="8">
    <source>
        <dbReference type="EMBL" id="AZZ38644.1"/>
    </source>
</evidence>
<dbReference type="InterPro" id="IPR000943">
    <property type="entry name" value="RNA_pol_sigma70"/>
</dbReference>